<dbReference type="InterPro" id="IPR050300">
    <property type="entry name" value="GDXG_lipolytic_enzyme"/>
</dbReference>
<name>A0ABV7U6J3_9RHOB</name>
<dbReference type="Proteomes" id="UP001595539">
    <property type="component" value="Unassembled WGS sequence"/>
</dbReference>
<proteinExistence type="predicted"/>
<evidence type="ECO:0000256" key="1">
    <source>
        <dbReference type="ARBA" id="ARBA00022801"/>
    </source>
</evidence>
<keyword evidence="4" id="KW-1185">Reference proteome</keyword>
<dbReference type="Gene3D" id="3.40.50.1820">
    <property type="entry name" value="alpha/beta hydrolase"/>
    <property type="match status" value="1"/>
</dbReference>
<evidence type="ECO:0000259" key="2">
    <source>
        <dbReference type="Pfam" id="PF07859"/>
    </source>
</evidence>
<dbReference type="EMBL" id="JBHRXY010000011">
    <property type="protein sequence ID" value="MFC3630516.1"/>
    <property type="molecule type" value="Genomic_DNA"/>
</dbReference>
<dbReference type="Pfam" id="PF07859">
    <property type="entry name" value="Abhydrolase_3"/>
    <property type="match status" value="1"/>
</dbReference>
<dbReference type="PANTHER" id="PTHR48081:SF33">
    <property type="entry name" value="KYNURENINE FORMAMIDASE"/>
    <property type="match status" value="1"/>
</dbReference>
<evidence type="ECO:0000313" key="4">
    <source>
        <dbReference type="Proteomes" id="UP001595539"/>
    </source>
</evidence>
<reference evidence="4" key="1">
    <citation type="journal article" date="2019" name="Int. J. Syst. Evol. Microbiol.">
        <title>The Global Catalogue of Microorganisms (GCM) 10K type strain sequencing project: providing services to taxonomists for standard genome sequencing and annotation.</title>
        <authorList>
            <consortium name="The Broad Institute Genomics Platform"/>
            <consortium name="The Broad Institute Genome Sequencing Center for Infectious Disease"/>
            <person name="Wu L."/>
            <person name="Ma J."/>
        </authorList>
    </citation>
    <scope>NUCLEOTIDE SEQUENCE [LARGE SCALE GENOMIC DNA]</scope>
    <source>
        <strain evidence="4">KCTC 42473</strain>
    </source>
</reference>
<sequence>MTDWDDAFANAAHIPGADAIVASWPLRAKAFRRSGVRIDRDIRYGPRPRNRLDLVWPEGACKGLVVFVHGGFWLDFDKSDWTDLAQGARAHGWAVALPSYTLAPEARISDITAEIGAAVRAAASRVEGPVRLVGHSAGGHLVARMVCDDSPLDPATLNRVEKVLTISGLHDLRPLRHTRMNAVLGLAAWEAARESAALHLPVATIPVTCWVGAGERPEFLHQTRLLAALWHGTTATRLVEERGKNHFSVLDGLGDPESPIVAELLDRCGRSLARFLPQ</sequence>
<dbReference type="InterPro" id="IPR029058">
    <property type="entry name" value="AB_hydrolase_fold"/>
</dbReference>
<accession>A0ABV7U6J3</accession>
<evidence type="ECO:0000313" key="3">
    <source>
        <dbReference type="EMBL" id="MFC3630516.1"/>
    </source>
</evidence>
<dbReference type="GO" id="GO:0016787">
    <property type="term" value="F:hydrolase activity"/>
    <property type="evidence" value="ECO:0007669"/>
    <property type="project" value="UniProtKB-KW"/>
</dbReference>
<keyword evidence="1 3" id="KW-0378">Hydrolase</keyword>
<dbReference type="InterPro" id="IPR013094">
    <property type="entry name" value="AB_hydrolase_3"/>
</dbReference>
<protein>
    <submittedName>
        <fullName evidence="3">Alpha/beta hydrolase</fullName>
    </submittedName>
</protein>
<comment type="caution">
    <text evidence="3">The sequence shown here is derived from an EMBL/GenBank/DDBJ whole genome shotgun (WGS) entry which is preliminary data.</text>
</comment>
<dbReference type="PANTHER" id="PTHR48081">
    <property type="entry name" value="AB HYDROLASE SUPERFAMILY PROTEIN C4A8.06C"/>
    <property type="match status" value="1"/>
</dbReference>
<dbReference type="RefSeq" id="WP_377762273.1">
    <property type="nucleotide sequence ID" value="NZ_JBHRXY010000011.1"/>
</dbReference>
<dbReference type="SUPFAM" id="SSF53474">
    <property type="entry name" value="alpha/beta-Hydrolases"/>
    <property type="match status" value="1"/>
</dbReference>
<feature type="domain" description="Alpha/beta hydrolase fold-3" evidence="2">
    <location>
        <begin position="65"/>
        <end position="174"/>
    </location>
</feature>
<gene>
    <name evidence="3" type="ORF">ACFOM8_13785</name>
</gene>
<organism evidence="3 4">
    <name type="scientific">Paracoccus angustae</name>
    <dbReference type="NCBI Taxonomy" id="1671480"/>
    <lineage>
        <taxon>Bacteria</taxon>
        <taxon>Pseudomonadati</taxon>
        <taxon>Pseudomonadota</taxon>
        <taxon>Alphaproteobacteria</taxon>
        <taxon>Rhodobacterales</taxon>
        <taxon>Paracoccaceae</taxon>
        <taxon>Paracoccus</taxon>
    </lineage>
</organism>